<dbReference type="EMBL" id="DS268547">
    <property type="protein sequence ID" value="EFO88531.1"/>
    <property type="molecule type" value="Genomic_DNA"/>
</dbReference>
<dbReference type="InterPro" id="IPR013783">
    <property type="entry name" value="Ig-like_fold"/>
</dbReference>
<keyword evidence="2" id="KW-1185">Reference proteome</keyword>
<dbReference type="InterPro" id="IPR000535">
    <property type="entry name" value="MSP_dom"/>
</dbReference>
<evidence type="ECO:0000313" key="1">
    <source>
        <dbReference type="EMBL" id="EFO88531.1"/>
    </source>
</evidence>
<dbReference type="OrthoDB" id="5866971at2759"/>
<dbReference type="Pfam" id="PF00635">
    <property type="entry name" value="Motile_Sperm"/>
    <property type="match status" value="1"/>
</dbReference>
<dbReference type="RefSeq" id="XP_003095697.2">
    <property type="nucleotide sequence ID" value="XM_003095649.2"/>
</dbReference>
<dbReference type="InterPro" id="IPR051774">
    <property type="entry name" value="Sperm-specific_class_P"/>
</dbReference>
<gene>
    <name evidence="1" type="ORF">CRE_13022</name>
</gene>
<sequence>MSLTFNTSSLKWAAPEGQAIVKITNPTTTRFAIKIKTSNVDTYKTTPNTDFIHPGYTLNLVVIRSKSPMKEDKLAIHYIESESGETDAAEVFKKPGIRPNVYMITMRCEETPPAPGAP</sequence>
<dbReference type="CTD" id="9813200"/>
<dbReference type="SUPFAM" id="SSF49354">
    <property type="entry name" value="PapD-like"/>
    <property type="match status" value="1"/>
</dbReference>
<proteinExistence type="predicted"/>
<dbReference type="PANTHER" id="PTHR22947:SF6">
    <property type="entry name" value="MAJOR SPERM PROTEIN"/>
    <property type="match status" value="1"/>
</dbReference>
<dbReference type="STRING" id="31234.E3N7C7"/>
<protein>
    <submittedName>
        <fullName evidence="1">Uncharacterized protein</fullName>
    </submittedName>
</protein>
<reference evidence="1" key="1">
    <citation type="submission" date="2007-07" db="EMBL/GenBank/DDBJ databases">
        <title>PCAP assembly of the Caenorhabditis remanei genome.</title>
        <authorList>
            <consortium name="The Caenorhabditis remanei Sequencing Consortium"/>
            <person name="Wilson R.K."/>
        </authorList>
    </citation>
    <scope>NUCLEOTIDE SEQUENCE [LARGE SCALE GENOMIC DNA]</scope>
    <source>
        <strain evidence="1">PB4641</strain>
    </source>
</reference>
<dbReference type="Proteomes" id="UP000008281">
    <property type="component" value="Unassembled WGS sequence"/>
</dbReference>
<dbReference type="HOGENOM" id="CLU_2186349_0_0_1"/>
<organism evidence="2">
    <name type="scientific">Caenorhabditis remanei</name>
    <name type="common">Caenorhabditis vulgaris</name>
    <dbReference type="NCBI Taxonomy" id="31234"/>
    <lineage>
        <taxon>Eukaryota</taxon>
        <taxon>Metazoa</taxon>
        <taxon>Ecdysozoa</taxon>
        <taxon>Nematoda</taxon>
        <taxon>Chromadorea</taxon>
        <taxon>Rhabditida</taxon>
        <taxon>Rhabditina</taxon>
        <taxon>Rhabditomorpha</taxon>
        <taxon>Rhabditoidea</taxon>
        <taxon>Rhabditidae</taxon>
        <taxon>Peloderinae</taxon>
        <taxon>Caenorhabditis</taxon>
    </lineage>
</organism>
<dbReference type="InterPro" id="IPR008962">
    <property type="entry name" value="PapD-like_sf"/>
</dbReference>
<name>E3N7C7_CAERE</name>
<dbReference type="PROSITE" id="PS50202">
    <property type="entry name" value="MSP"/>
    <property type="match status" value="1"/>
</dbReference>
<evidence type="ECO:0000313" key="2">
    <source>
        <dbReference type="Proteomes" id="UP000008281"/>
    </source>
</evidence>
<dbReference type="GeneID" id="9813200"/>
<dbReference type="KEGG" id="crq:GCK72_019692"/>
<dbReference type="AlphaFoldDB" id="E3N7C7"/>
<dbReference type="PANTHER" id="PTHR22947">
    <property type="entry name" value="MAJOR SPERM PROTEIN"/>
    <property type="match status" value="1"/>
</dbReference>
<dbReference type="Gene3D" id="2.60.40.10">
    <property type="entry name" value="Immunoglobulins"/>
    <property type="match status" value="1"/>
</dbReference>
<accession>E3N7C7</accession>
<dbReference type="OMA" id="HYIESES"/>
<dbReference type="eggNOG" id="ENOG502RAIM">
    <property type="taxonomic scope" value="Eukaryota"/>
</dbReference>